<dbReference type="OrthoDB" id="8705323at2"/>
<dbReference type="KEGG" id="plue:EWM63_27800"/>
<gene>
    <name evidence="1" type="ORF">EWM63_27800</name>
</gene>
<keyword evidence="2" id="KW-1185">Reference proteome</keyword>
<evidence type="ECO:0000313" key="1">
    <source>
        <dbReference type="EMBL" id="QBE66313.1"/>
    </source>
</evidence>
<name>A0A4V0Z4B0_9BURK</name>
<dbReference type="EMBL" id="CP035913">
    <property type="protein sequence ID" value="QBE66313.1"/>
    <property type="molecule type" value="Genomic_DNA"/>
</dbReference>
<accession>A0A4V0Z4B0</accession>
<evidence type="ECO:0000313" key="2">
    <source>
        <dbReference type="Proteomes" id="UP000290637"/>
    </source>
</evidence>
<sequence>MLRLGSHIRLTAPEIEYLFYVTNIDPGNIRSLAQLKRYIRKCKRYYWGTSQATRTLHRMIDDAYQGCLDGTILATA</sequence>
<dbReference type="Proteomes" id="UP000290637">
    <property type="component" value="Chromosome"/>
</dbReference>
<protein>
    <submittedName>
        <fullName evidence="1">Uncharacterized protein</fullName>
    </submittedName>
</protein>
<proteinExistence type="predicted"/>
<dbReference type="AlphaFoldDB" id="A0A4V0Z4B0"/>
<dbReference type="RefSeq" id="WP_130189421.1">
    <property type="nucleotide sequence ID" value="NZ_CP035913.1"/>
</dbReference>
<reference evidence="1 2" key="1">
    <citation type="submission" date="2019-02" db="EMBL/GenBank/DDBJ databases">
        <title>Draft Genome Sequences of Six Type Strains of the Genus Massilia.</title>
        <authorList>
            <person name="Miess H."/>
            <person name="Frediansyhah A."/>
            <person name="Gross H."/>
        </authorList>
    </citation>
    <scope>NUCLEOTIDE SEQUENCE [LARGE SCALE GENOMIC DNA]</scope>
    <source>
        <strain evidence="1 2">DSM 17473</strain>
    </source>
</reference>
<organism evidence="1 2">
    <name type="scientific">Pseudoduganella lutea</name>
    <dbReference type="NCBI Taxonomy" id="321985"/>
    <lineage>
        <taxon>Bacteria</taxon>
        <taxon>Pseudomonadati</taxon>
        <taxon>Pseudomonadota</taxon>
        <taxon>Betaproteobacteria</taxon>
        <taxon>Burkholderiales</taxon>
        <taxon>Oxalobacteraceae</taxon>
        <taxon>Telluria group</taxon>
        <taxon>Pseudoduganella</taxon>
    </lineage>
</organism>